<dbReference type="EMBL" id="BIMW01000174">
    <property type="protein sequence ID" value="GCE96188.1"/>
    <property type="molecule type" value="Genomic_DNA"/>
</dbReference>
<accession>A0A5M3TDZ1</accession>
<proteinExistence type="predicted"/>
<sequence length="37" mass="4166">MDKPQAIRHDIDTQKPLVKRVQLKLKNLAKKLNIGGG</sequence>
<comment type="caution">
    <text evidence="1">The sequence shown here is derived from an EMBL/GenBank/DDBJ whole genome shotgun (WGS) entry which is preliminary data.</text>
</comment>
<dbReference type="Proteomes" id="UP000326169">
    <property type="component" value="Unassembled WGS sequence"/>
</dbReference>
<gene>
    <name evidence="1" type="ORF">NIES46_42560</name>
</gene>
<protein>
    <submittedName>
        <fullName evidence="1">Uncharacterized protein</fullName>
    </submittedName>
</protein>
<organism evidence="1 2">
    <name type="scientific">Limnospira platensis NIES-46</name>
    <dbReference type="NCBI Taxonomy" id="1236695"/>
    <lineage>
        <taxon>Bacteria</taxon>
        <taxon>Bacillati</taxon>
        <taxon>Cyanobacteriota</taxon>
        <taxon>Cyanophyceae</taxon>
        <taxon>Oscillatoriophycideae</taxon>
        <taxon>Oscillatoriales</taxon>
        <taxon>Sirenicapillariaceae</taxon>
        <taxon>Limnospira</taxon>
    </lineage>
</organism>
<name>A0A5M3TDZ1_LIMPL</name>
<evidence type="ECO:0000313" key="2">
    <source>
        <dbReference type="Proteomes" id="UP000326169"/>
    </source>
</evidence>
<reference evidence="1 2" key="1">
    <citation type="journal article" date="2019" name="J Genomics">
        <title>The Draft Genome of a Hydrogen-producing Cyanobacterium, Arthrospira platensis NIES-46.</title>
        <authorList>
            <person name="Suzuki S."/>
            <person name="Yamaguchi H."/>
            <person name="Kawachi M."/>
        </authorList>
    </citation>
    <scope>NUCLEOTIDE SEQUENCE [LARGE SCALE GENOMIC DNA]</scope>
    <source>
        <strain evidence="1 2">NIES-46</strain>
    </source>
</reference>
<evidence type="ECO:0000313" key="1">
    <source>
        <dbReference type="EMBL" id="GCE96188.1"/>
    </source>
</evidence>
<keyword evidence="2" id="KW-1185">Reference proteome</keyword>